<evidence type="ECO:0000256" key="2">
    <source>
        <dbReference type="ARBA" id="ARBA00022737"/>
    </source>
</evidence>
<dbReference type="SUPFAM" id="SSF48452">
    <property type="entry name" value="TPR-like"/>
    <property type="match status" value="2"/>
</dbReference>
<keyword evidence="4" id="KW-0472">Membrane</keyword>
<feature type="binding site" evidence="4">
    <location>
        <position position="363"/>
    </location>
    <ligand>
        <name>Fe cation</name>
        <dbReference type="ChEBI" id="CHEBI:24875"/>
    </ligand>
</feature>
<keyword evidence="4" id="KW-0997">Cell inner membrane</keyword>
<feature type="topological domain" description="Cytoplasmic" evidence="4">
    <location>
        <begin position="22"/>
        <end position="395"/>
    </location>
</feature>
<dbReference type="EMBL" id="JBHRTL010000006">
    <property type="protein sequence ID" value="MFC3154873.1"/>
    <property type="molecule type" value="Genomic_DNA"/>
</dbReference>
<dbReference type="RefSeq" id="WP_382415328.1">
    <property type="nucleotide sequence ID" value="NZ_AP031500.1"/>
</dbReference>
<dbReference type="InterPro" id="IPR030865">
    <property type="entry name" value="LapB"/>
</dbReference>
<proteinExistence type="inferred from homology"/>
<dbReference type="Proteomes" id="UP001595548">
    <property type="component" value="Unassembled WGS sequence"/>
</dbReference>
<dbReference type="InterPro" id="IPR051012">
    <property type="entry name" value="CellSynth/LPSAsmb/PSIAsmb"/>
</dbReference>
<dbReference type="NCBIfam" id="NF008757">
    <property type="entry name" value="PRK11788.1-5"/>
    <property type="match status" value="1"/>
</dbReference>
<evidence type="ECO:0000256" key="1">
    <source>
        <dbReference type="ARBA" id="ARBA00022723"/>
    </source>
</evidence>
<dbReference type="PANTHER" id="PTHR45586">
    <property type="entry name" value="TPR REPEAT-CONTAINING PROTEIN PA4667"/>
    <property type="match status" value="1"/>
</dbReference>
<dbReference type="InterPro" id="IPR041166">
    <property type="entry name" value="Rubredoxin_2"/>
</dbReference>
<comment type="function">
    <text evidence="4">Modulates cellular lipopolysaccharide (LPS) levels by regulating LpxC, which is involved in lipid A biosynthesis. May act by modulating the proteolytic activity of FtsH towards LpxC. May also coordinate assembly of proteins involved in LPS synthesis at the plasma membrane.</text>
</comment>
<keyword evidence="4" id="KW-1003">Cell membrane</keyword>
<keyword evidence="3 4" id="KW-0802">TPR repeat</keyword>
<dbReference type="Pfam" id="PF18073">
    <property type="entry name" value="Zn_ribbon_LapB"/>
    <property type="match status" value="1"/>
</dbReference>
<dbReference type="HAMAP" id="MF_00994">
    <property type="entry name" value="LPS_assembly_LapB"/>
    <property type="match status" value="1"/>
</dbReference>
<reference evidence="7" key="1">
    <citation type="journal article" date="2019" name="Int. J. Syst. Evol. Microbiol.">
        <title>The Global Catalogue of Microorganisms (GCM) 10K type strain sequencing project: providing services to taxonomists for standard genome sequencing and annotation.</title>
        <authorList>
            <consortium name="The Broad Institute Genomics Platform"/>
            <consortium name="The Broad Institute Genome Sequencing Center for Infectious Disease"/>
            <person name="Wu L."/>
            <person name="Ma J."/>
        </authorList>
    </citation>
    <scope>NUCLEOTIDE SEQUENCE [LARGE SCALE GENOMIC DNA]</scope>
    <source>
        <strain evidence="7">KCTC 52141</strain>
    </source>
</reference>
<evidence type="ECO:0000256" key="3">
    <source>
        <dbReference type="ARBA" id="ARBA00022803"/>
    </source>
</evidence>
<evidence type="ECO:0000259" key="5">
    <source>
        <dbReference type="Pfam" id="PF18073"/>
    </source>
</evidence>
<protein>
    <recommendedName>
        <fullName evidence="4">Lipopolysaccharide assembly protein B</fullName>
    </recommendedName>
</protein>
<evidence type="ECO:0000313" key="7">
    <source>
        <dbReference type="Proteomes" id="UP001595548"/>
    </source>
</evidence>
<accession>A0ABV7HQ77</accession>
<dbReference type="Pfam" id="PF14559">
    <property type="entry name" value="TPR_19"/>
    <property type="match status" value="1"/>
</dbReference>
<keyword evidence="4" id="KW-0812">Transmembrane</keyword>
<comment type="caution">
    <text evidence="6">The sequence shown here is derived from an EMBL/GenBank/DDBJ whole genome shotgun (WGS) entry which is preliminary data.</text>
</comment>
<comment type="subcellular location">
    <subcellularLocation>
        <location evidence="4">Cell inner membrane</location>
        <topology evidence="4">Single-pass membrane protein</topology>
        <orientation evidence="4">Cytoplasmic side</orientation>
    </subcellularLocation>
</comment>
<name>A0ABV7HQ77_9GAMM</name>
<feature type="domain" description="LapB rubredoxin metal binding" evidence="5">
    <location>
        <begin position="361"/>
        <end position="388"/>
    </location>
</feature>
<sequence length="395" mass="44668">MADLLMYGLLLLAVAIGFAAGRWRTRGKSSDYPKDYALNYYKGLSYLFNEQPDGAIDAFIGSLAVNSDTLETHLALGNMLRRRGEVTKAIKIHQNLLARPGLNVRQQHESQLELARDYIKSGLLDRAEALLLELVKLSSAYKMQALEHLIEIYQDENEWDNAIAMASQLDRRYKGLDAGQNLAQMQAHFACEQALQDMEVRNTSKARVHLQEALKFDSGSARASILFARLEFSLGRYREALKHLHRIPSQDAEYLVEVLGILTESYERLGETQALDRYLQQLLEEHPSNSLIITIADRLRWSQNDYVAADFIAEQLKRTPSIRTLNRLVELHLPHSDGKAKENLELLKQLVDQVIAEKPSYCCNKCGFTGNSLHWLCPGCKSWGSVRPIRGVAGE</sequence>
<dbReference type="Pfam" id="PF13432">
    <property type="entry name" value="TPR_16"/>
    <property type="match status" value="1"/>
</dbReference>
<dbReference type="Gene3D" id="1.25.40.10">
    <property type="entry name" value="Tetratricopeptide repeat domain"/>
    <property type="match status" value="2"/>
</dbReference>
<feature type="binding site" evidence="4">
    <location>
        <position position="380"/>
    </location>
    <ligand>
        <name>Fe cation</name>
        <dbReference type="ChEBI" id="CHEBI:24875"/>
    </ligand>
</feature>
<dbReference type="InterPro" id="IPR011990">
    <property type="entry name" value="TPR-like_helical_dom_sf"/>
</dbReference>
<keyword evidence="4" id="KW-1133">Transmembrane helix</keyword>
<dbReference type="PANTHER" id="PTHR45586:SF1">
    <property type="entry name" value="LIPOPOLYSACCHARIDE ASSEMBLY PROTEIN B"/>
    <property type="match status" value="1"/>
</dbReference>
<organism evidence="6 7">
    <name type="scientific">Gilvimarinus japonicus</name>
    <dbReference type="NCBI Taxonomy" id="1796469"/>
    <lineage>
        <taxon>Bacteria</taxon>
        <taxon>Pseudomonadati</taxon>
        <taxon>Pseudomonadota</taxon>
        <taxon>Gammaproteobacteria</taxon>
        <taxon>Cellvibrionales</taxon>
        <taxon>Cellvibrionaceae</taxon>
        <taxon>Gilvimarinus</taxon>
    </lineage>
</organism>
<keyword evidence="4" id="KW-0408">Iron</keyword>
<keyword evidence="1 4" id="KW-0479">Metal-binding</keyword>
<comment type="similarity">
    <text evidence="4">Belongs to the LapB family.</text>
</comment>
<keyword evidence="2 4" id="KW-0677">Repeat</keyword>
<evidence type="ECO:0000256" key="4">
    <source>
        <dbReference type="HAMAP-Rule" id="MF_00994"/>
    </source>
</evidence>
<gene>
    <name evidence="4 6" type="primary">lapB</name>
    <name evidence="6" type="ORF">ACFOEB_06615</name>
</gene>
<keyword evidence="7" id="KW-1185">Reference proteome</keyword>
<feature type="binding site" evidence="4">
    <location>
        <position position="366"/>
    </location>
    <ligand>
        <name>Fe cation</name>
        <dbReference type="ChEBI" id="CHEBI:24875"/>
    </ligand>
</feature>
<feature type="binding site" evidence="4">
    <location>
        <position position="377"/>
    </location>
    <ligand>
        <name>Fe cation</name>
        <dbReference type="ChEBI" id="CHEBI:24875"/>
    </ligand>
</feature>
<evidence type="ECO:0000313" key="6">
    <source>
        <dbReference type="EMBL" id="MFC3154873.1"/>
    </source>
</evidence>